<keyword evidence="3" id="KW-0479">Metal-binding</keyword>
<dbReference type="STRING" id="1076935.U4LUG0"/>
<evidence type="ECO:0000256" key="8">
    <source>
        <dbReference type="SAM" id="MobiDB-lite"/>
    </source>
</evidence>
<accession>U4LUG0</accession>
<evidence type="ECO:0000259" key="9">
    <source>
        <dbReference type="Pfam" id="PF22683"/>
    </source>
</evidence>
<dbReference type="FunFam" id="1.10.340.40:FF:000001">
    <property type="entry name" value="Nuclear polyadenylated RNA-binding protein nab2"/>
    <property type="match status" value="1"/>
</dbReference>
<evidence type="ECO:0000256" key="6">
    <source>
        <dbReference type="ARBA" id="ARBA00022833"/>
    </source>
</evidence>
<sequence>MAVAMSTPLEEALNSRIQPKLVEIGWSHGDHNSPLGEYICLMIKNGKTQEQIASELSGDLLGLSPDDASATQFARWLFEELDTLRQTMGEGSGQADQNVAPMDEEMGDAEESHEAGPEGAPTAPKAMRNPNGRRIMNQISKAMERKPGDVLHRVRPQASERIGKFGRGGHGGVPTGPSRQGGPPMRGGMNGNNRPFQHRMIGRPYGPNGGMLPQNMNPQQQAQFFQMYQQQSNMIQPFNNGPGPVHNGPGHMRGPRGPHGPHGSQHNMPQIMPQMPQNGGMEDAYSNNLSQPQRLPSGPLQEERPQFGHNNYHHNHNSHHNHINHNNHFGIDMSDDKSETQRSENKSDTKLDEIACKFGLNCTKAECAFGHPSPAAPPGKPYISGEKCPFGTRCKNKKCSGSHPSPASAPNFHSAWAPKMIEQDCKFFPNCTNPACPFKHPAMPMCRNGANCTRPGCHFTHGETACKFNPCLNPNCVYKHEEGQQQLPAPGETPSFGGHKVWTAKTKEHVSERKFVNEGEQEELIIPGQDMDTAPLDVE</sequence>
<dbReference type="InterPro" id="IPR040366">
    <property type="entry name" value="Nab2/ZC3H14"/>
</dbReference>
<dbReference type="GO" id="GO:0008270">
    <property type="term" value="F:zinc ion binding"/>
    <property type="evidence" value="ECO:0007669"/>
    <property type="project" value="UniProtKB-KW"/>
</dbReference>
<dbReference type="GO" id="GO:0005737">
    <property type="term" value="C:cytoplasm"/>
    <property type="evidence" value="ECO:0007669"/>
    <property type="project" value="TreeGrafter"/>
</dbReference>
<dbReference type="eggNOG" id="KOG3702">
    <property type="taxonomic scope" value="Eukaryota"/>
</dbReference>
<dbReference type="Proteomes" id="UP000018144">
    <property type="component" value="Unassembled WGS sequence"/>
</dbReference>
<feature type="region of interest" description="Disordered" evidence="8">
    <location>
        <begin position="238"/>
        <end position="348"/>
    </location>
</feature>
<evidence type="ECO:0000313" key="10">
    <source>
        <dbReference type="EMBL" id="CCX31626.1"/>
    </source>
</evidence>
<feature type="compositionally biased region" description="Basic residues" evidence="8">
    <location>
        <begin position="311"/>
        <end position="325"/>
    </location>
</feature>
<keyword evidence="7" id="KW-0539">Nucleus</keyword>
<feature type="compositionally biased region" description="Basic and acidic residues" evidence="8">
    <location>
        <begin position="334"/>
        <end position="348"/>
    </location>
</feature>
<reference evidence="10 11" key="1">
    <citation type="journal article" date="2013" name="PLoS Genet.">
        <title>The genome and development-dependent transcriptomes of Pyronema confluens: a window into fungal evolution.</title>
        <authorList>
            <person name="Traeger S."/>
            <person name="Altegoer F."/>
            <person name="Freitag M."/>
            <person name="Gabaldon T."/>
            <person name="Kempken F."/>
            <person name="Kumar A."/>
            <person name="Marcet-Houben M."/>
            <person name="Poggeler S."/>
            <person name="Stajich J.E."/>
            <person name="Nowrousian M."/>
        </authorList>
    </citation>
    <scope>NUCLEOTIDE SEQUENCE [LARGE SCALE GENOMIC DNA]</scope>
    <source>
        <strain evidence="11">CBS 100304</strain>
        <tissue evidence="10">Vegetative mycelium</tissue>
    </source>
</reference>
<gene>
    <name evidence="10" type="ORF">PCON_11093</name>
</gene>
<dbReference type="EMBL" id="HF935622">
    <property type="protein sequence ID" value="CCX31626.1"/>
    <property type="molecule type" value="Genomic_DNA"/>
</dbReference>
<dbReference type="GO" id="GO:0005634">
    <property type="term" value="C:nucleus"/>
    <property type="evidence" value="ECO:0007669"/>
    <property type="project" value="UniProtKB-SubCell"/>
</dbReference>
<dbReference type="PANTHER" id="PTHR14738">
    <property type="entry name" value="ZINC FINGER CCCH DOMAIN-CONTAINING PROTEIN 14"/>
    <property type="match status" value="1"/>
</dbReference>
<feature type="domain" description="Nab2-like CCCH zinc finger" evidence="9">
    <location>
        <begin position="466"/>
        <end position="485"/>
    </location>
</feature>
<feature type="compositionally biased region" description="Low complexity" evidence="8">
    <location>
        <begin position="238"/>
        <end position="252"/>
    </location>
</feature>
<name>U4LUG0_PYROM</name>
<dbReference type="InterPro" id="IPR055046">
    <property type="entry name" value="Nab2-like_Znf-CCCH"/>
</dbReference>
<keyword evidence="11" id="KW-1185">Reference proteome</keyword>
<dbReference type="Gene3D" id="4.10.1000.30">
    <property type="match status" value="1"/>
</dbReference>
<keyword evidence="4" id="KW-0677">Repeat</keyword>
<organism evidence="10 11">
    <name type="scientific">Pyronema omphalodes (strain CBS 100304)</name>
    <name type="common">Pyronema confluens</name>
    <dbReference type="NCBI Taxonomy" id="1076935"/>
    <lineage>
        <taxon>Eukaryota</taxon>
        <taxon>Fungi</taxon>
        <taxon>Dikarya</taxon>
        <taxon>Ascomycota</taxon>
        <taxon>Pezizomycotina</taxon>
        <taxon>Pezizomycetes</taxon>
        <taxon>Pezizales</taxon>
        <taxon>Pyronemataceae</taxon>
        <taxon>Pyronema</taxon>
    </lineage>
</organism>
<keyword evidence="5" id="KW-0863">Zinc-finger</keyword>
<feature type="region of interest" description="Disordered" evidence="8">
    <location>
        <begin position="103"/>
        <end position="130"/>
    </location>
</feature>
<comment type="subcellular location">
    <subcellularLocation>
        <location evidence="1">Nucleus</location>
    </subcellularLocation>
</comment>
<evidence type="ECO:0000313" key="11">
    <source>
        <dbReference type="Proteomes" id="UP000018144"/>
    </source>
</evidence>
<evidence type="ECO:0000256" key="5">
    <source>
        <dbReference type="ARBA" id="ARBA00022771"/>
    </source>
</evidence>
<evidence type="ECO:0000256" key="1">
    <source>
        <dbReference type="ARBA" id="ARBA00004123"/>
    </source>
</evidence>
<dbReference type="InterPro" id="IPR043094">
    <property type="entry name" value="Nab2/ZC3H14_N_sf"/>
</dbReference>
<proteinExistence type="inferred from homology"/>
<dbReference type="AlphaFoldDB" id="U4LUG0"/>
<dbReference type="Pfam" id="PF22683">
    <property type="entry name" value="Nab2-like_zf-CCCH"/>
    <property type="match status" value="1"/>
</dbReference>
<dbReference type="Gene3D" id="4.10.1000.40">
    <property type="match status" value="1"/>
</dbReference>
<protein>
    <submittedName>
        <fullName evidence="10">Similar to Nuclear polyadenylated RNA-binding protein NAB2 acc. no. P32505</fullName>
    </submittedName>
</protein>
<dbReference type="OrthoDB" id="438553at2759"/>
<evidence type="ECO:0000256" key="3">
    <source>
        <dbReference type="ARBA" id="ARBA00022723"/>
    </source>
</evidence>
<feature type="region of interest" description="Disordered" evidence="8">
    <location>
        <begin position="162"/>
        <end position="184"/>
    </location>
</feature>
<comment type="similarity">
    <text evidence="2">Belongs to the ZC3H14 family.</text>
</comment>
<feature type="compositionally biased region" description="Polar residues" evidence="8">
    <location>
        <begin position="285"/>
        <end position="294"/>
    </location>
</feature>
<evidence type="ECO:0000256" key="4">
    <source>
        <dbReference type="ARBA" id="ARBA00022737"/>
    </source>
</evidence>
<dbReference type="Pfam" id="PF14608">
    <property type="entry name" value="zf-CCCH_2"/>
    <property type="match status" value="4"/>
</dbReference>
<dbReference type="PANTHER" id="PTHR14738:SF29">
    <property type="entry name" value="ZINC FINGER CCCH DOMAIN-CONTAINING PROTEIN 14"/>
    <property type="match status" value="1"/>
</dbReference>
<dbReference type="GO" id="GO:0043488">
    <property type="term" value="P:regulation of mRNA stability"/>
    <property type="evidence" value="ECO:0007669"/>
    <property type="project" value="InterPro"/>
</dbReference>
<dbReference type="OMA" id="CPYAHQS"/>
<evidence type="ECO:0000256" key="7">
    <source>
        <dbReference type="ARBA" id="ARBA00023242"/>
    </source>
</evidence>
<evidence type="ECO:0000256" key="2">
    <source>
        <dbReference type="ARBA" id="ARBA00008423"/>
    </source>
</evidence>
<feature type="compositionally biased region" description="Gly residues" evidence="8">
    <location>
        <begin position="165"/>
        <end position="174"/>
    </location>
</feature>
<keyword evidence="6" id="KW-0862">Zinc</keyword>
<dbReference type="Gene3D" id="1.10.340.40">
    <property type="entry name" value="Nuclear abundant poly(A) RNA-bind protein 2, N-terminal domain"/>
    <property type="match status" value="1"/>
</dbReference>
<dbReference type="GO" id="GO:0008143">
    <property type="term" value="F:poly(A) binding"/>
    <property type="evidence" value="ECO:0007669"/>
    <property type="project" value="InterPro"/>
</dbReference>